<feature type="transmembrane region" description="Helical" evidence="12">
    <location>
        <begin position="7"/>
        <end position="30"/>
    </location>
</feature>
<name>A0A5R9F432_9BACL</name>
<dbReference type="OrthoDB" id="5901192at2"/>
<organism evidence="14 15">
    <name type="scientific">Exobacillus caeni</name>
    <dbReference type="NCBI Taxonomy" id="2574798"/>
    <lineage>
        <taxon>Bacteria</taxon>
        <taxon>Bacillati</taxon>
        <taxon>Bacillota</taxon>
        <taxon>Bacilli</taxon>
        <taxon>Bacillales</taxon>
        <taxon>Guptibacillaceae</taxon>
        <taxon>Exobacillus</taxon>
    </lineage>
</organism>
<keyword evidence="10" id="KW-0479">Metal-binding</keyword>
<dbReference type="GO" id="GO:0005886">
    <property type="term" value="C:plasma membrane"/>
    <property type="evidence" value="ECO:0007669"/>
    <property type="project" value="UniProtKB-SubCell"/>
</dbReference>
<protein>
    <submittedName>
        <fullName evidence="14">LTA synthase family protein</fullName>
    </submittedName>
</protein>
<evidence type="ECO:0000256" key="12">
    <source>
        <dbReference type="SAM" id="Phobius"/>
    </source>
</evidence>
<evidence type="ECO:0000256" key="3">
    <source>
        <dbReference type="ARBA" id="ARBA00009983"/>
    </source>
</evidence>
<feature type="active site" evidence="9">
    <location>
        <position position="285"/>
    </location>
</feature>
<dbReference type="CDD" id="cd16015">
    <property type="entry name" value="LTA_synthase"/>
    <property type="match status" value="1"/>
</dbReference>
<dbReference type="InterPro" id="IPR000917">
    <property type="entry name" value="Sulfatase_N"/>
</dbReference>
<evidence type="ECO:0000256" key="8">
    <source>
        <dbReference type="PIRNR" id="PIRNR005091"/>
    </source>
</evidence>
<feature type="binding site" evidence="11">
    <location>
        <position position="462"/>
    </location>
    <ligand>
        <name>Mn(2+)</name>
        <dbReference type="ChEBI" id="CHEBI:29035"/>
    </ligand>
</feature>
<feature type="transmembrane region" description="Helical" evidence="12">
    <location>
        <begin position="108"/>
        <end position="134"/>
    </location>
</feature>
<dbReference type="SUPFAM" id="SSF53649">
    <property type="entry name" value="Alkaline phosphatase-like"/>
    <property type="match status" value="1"/>
</dbReference>
<feature type="domain" description="Sulfatase N-terminal" evidence="13">
    <location>
        <begin position="235"/>
        <end position="527"/>
    </location>
</feature>
<keyword evidence="10" id="KW-0464">Manganese</keyword>
<evidence type="ECO:0000256" key="10">
    <source>
        <dbReference type="PIRSR" id="PIRSR005091-2"/>
    </source>
</evidence>
<comment type="subcellular location">
    <subcellularLocation>
        <location evidence="1">Cell membrane</location>
        <topology evidence="1">Multi-pass membrane protein</topology>
    </subcellularLocation>
</comment>
<dbReference type="Proteomes" id="UP000308230">
    <property type="component" value="Unassembled WGS sequence"/>
</dbReference>
<evidence type="ECO:0000256" key="5">
    <source>
        <dbReference type="ARBA" id="ARBA00022692"/>
    </source>
</evidence>
<evidence type="ECO:0000256" key="2">
    <source>
        <dbReference type="ARBA" id="ARBA00004936"/>
    </source>
</evidence>
<accession>A0A5R9F432</accession>
<keyword evidence="6 12" id="KW-1133">Transmembrane helix</keyword>
<comment type="caution">
    <text evidence="14">The sequence shown here is derived from an EMBL/GenBank/DDBJ whole genome shotgun (WGS) entry which is preliminary data.</text>
</comment>
<keyword evidence="5 12" id="KW-0812">Transmembrane</keyword>
<comment type="similarity">
    <text evidence="3 8">Belongs to the LTA synthase family.</text>
</comment>
<evidence type="ECO:0000256" key="9">
    <source>
        <dbReference type="PIRSR" id="PIRSR005091-1"/>
    </source>
</evidence>
<evidence type="ECO:0000259" key="13">
    <source>
        <dbReference type="Pfam" id="PF00884"/>
    </source>
</evidence>
<feature type="binding site" evidence="11">
    <location>
        <position position="285"/>
    </location>
    <ligand>
        <name>Mn(2+)</name>
        <dbReference type="ChEBI" id="CHEBI:29035"/>
    </ligand>
</feature>
<dbReference type="PANTHER" id="PTHR47371">
    <property type="entry name" value="LIPOTEICHOIC ACID SYNTHASE"/>
    <property type="match status" value="1"/>
</dbReference>
<keyword evidence="4 8" id="KW-1003">Cell membrane</keyword>
<evidence type="ECO:0000313" key="14">
    <source>
        <dbReference type="EMBL" id="TLS38452.1"/>
    </source>
</evidence>
<dbReference type="RefSeq" id="WP_138123747.1">
    <property type="nucleotide sequence ID" value="NZ_SWLG01000003.1"/>
</dbReference>
<feature type="transmembrane region" description="Helical" evidence="12">
    <location>
        <begin position="65"/>
        <end position="88"/>
    </location>
</feature>
<dbReference type="EMBL" id="SWLG01000003">
    <property type="protein sequence ID" value="TLS38452.1"/>
    <property type="molecule type" value="Genomic_DNA"/>
</dbReference>
<sequence>MKFSKKVFSFPFIIFTISIFLKIYLLYFFIFDTITLQSGILYESAYFLFLFAFIEIYFKKGKWVFYYSIDLLFSIFSFVFVLYVDYFGTLPSYYDLQQSNQVGSISESVLLLISPTYFVFFIDFVIIPILYFVFRKQHSMWITNRKAILPVFLLALSLIIGNFIVSKDNRLLDPIGFAQSNGIITFESMQVYKDKAKPAMATSNQGISNRKIYDLKGIEMVPKNQREKFGIAEDKNLIIVQLESLQDFVINLKVDGKEVTPNLNKLVNESYYFTDIYQQIGAGNTSDAEFLINTSIYPAGNVPSSRVYVDKRIPSLPRLLSERSYSTATFHADDVSYWNRIKLYPALGFQDYYDSEYYGKEDLIGMGSSDEIFYEKTLEALTNISKEQKNFYAHVLSLSSHTPFELPEDKIKINLPEKFDNTLVGNYLTSANYADFALGKFIEGLKNEGLLENSILAVYGDHSGLHMKAGTDKDKKLINELLGHQYDLVDRFNIPLLIRVPGENEKIIDQVGGQIDIMPTLTNLMGISLEDYLHFGQDLLNHNQNLLGMRYYLPTGSYISDDYLYVNDTAATKKPLYNLDTKEQVPSGEYPEKRLEENKENIIEIIDLADSYMQQLPSRQ</sequence>
<dbReference type="InterPro" id="IPR012160">
    <property type="entry name" value="LtaS-like"/>
</dbReference>
<comment type="pathway">
    <text evidence="2">Cell wall biogenesis; lipoteichoic acid biosynthesis.</text>
</comment>
<dbReference type="Pfam" id="PF00884">
    <property type="entry name" value="Sulfatase"/>
    <property type="match status" value="1"/>
</dbReference>
<dbReference type="Gene3D" id="3.40.720.10">
    <property type="entry name" value="Alkaline Phosphatase, subunit A"/>
    <property type="match status" value="1"/>
</dbReference>
<evidence type="ECO:0000256" key="4">
    <source>
        <dbReference type="ARBA" id="ARBA00022475"/>
    </source>
</evidence>
<reference evidence="14 15" key="1">
    <citation type="submission" date="2019-04" db="EMBL/GenBank/DDBJ databases">
        <title>Bacillus caeni sp. nov., a bacterium isolated from mangrove sediment.</title>
        <authorList>
            <person name="Huang H."/>
            <person name="Mo K."/>
            <person name="Hu Y."/>
        </authorList>
    </citation>
    <scope>NUCLEOTIDE SEQUENCE [LARGE SCALE GENOMIC DNA]</scope>
    <source>
        <strain evidence="14 15">HB172195</strain>
    </source>
</reference>
<dbReference type="PIRSF" id="PIRSF005091">
    <property type="entry name" value="Mmb_sulf_HI1246"/>
    <property type="match status" value="1"/>
</dbReference>
<feature type="binding site" evidence="11">
    <location>
        <position position="243"/>
    </location>
    <ligand>
        <name>Mn(2+)</name>
        <dbReference type="ChEBI" id="CHEBI:29035"/>
    </ligand>
</feature>
<dbReference type="InterPro" id="IPR050448">
    <property type="entry name" value="OpgB/LTA_synthase_biosynth"/>
</dbReference>
<dbReference type="AlphaFoldDB" id="A0A5R9F432"/>
<feature type="binding site" evidence="11">
    <location>
        <position position="461"/>
    </location>
    <ligand>
        <name>Mn(2+)</name>
        <dbReference type="ChEBI" id="CHEBI:29035"/>
    </ligand>
</feature>
<feature type="binding site" evidence="10">
    <location>
        <position position="401"/>
    </location>
    <ligand>
        <name>substrate</name>
    </ligand>
</feature>
<dbReference type="Gene3D" id="3.30.1120.170">
    <property type="match status" value="1"/>
</dbReference>
<evidence type="ECO:0000256" key="7">
    <source>
        <dbReference type="ARBA" id="ARBA00023136"/>
    </source>
</evidence>
<keyword evidence="7 8" id="KW-0472">Membrane</keyword>
<evidence type="ECO:0000256" key="1">
    <source>
        <dbReference type="ARBA" id="ARBA00004651"/>
    </source>
</evidence>
<proteinExistence type="inferred from homology"/>
<feature type="transmembrane region" description="Helical" evidence="12">
    <location>
        <begin position="146"/>
        <end position="165"/>
    </location>
</feature>
<evidence type="ECO:0000256" key="11">
    <source>
        <dbReference type="PIRSR" id="PIRSR005091-3"/>
    </source>
</evidence>
<feature type="transmembrane region" description="Helical" evidence="12">
    <location>
        <begin position="36"/>
        <end position="58"/>
    </location>
</feature>
<keyword evidence="15" id="KW-1185">Reference proteome</keyword>
<evidence type="ECO:0000256" key="6">
    <source>
        <dbReference type="ARBA" id="ARBA00022989"/>
    </source>
</evidence>
<dbReference type="InterPro" id="IPR017850">
    <property type="entry name" value="Alkaline_phosphatase_core_sf"/>
</dbReference>
<gene>
    <name evidence="14" type="ORF">FCL54_04755</name>
</gene>
<evidence type="ECO:0000313" key="15">
    <source>
        <dbReference type="Proteomes" id="UP000308230"/>
    </source>
</evidence>
<dbReference type="GO" id="GO:0046872">
    <property type="term" value="F:metal ion binding"/>
    <property type="evidence" value="ECO:0007669"/>
    <property type="project" value="UniProtKB-KW"/>
</dbReference>
<dbReference type="PANTHER" id="PTHR47371:SF3">
    <property type="entry name" value="PHOSPHOGLYCEROL TRANSFERASE I"/>
    <property type="match status" value="1"/>
</dbReference>